<dbReference type="SMART" id="SM00368">
    <property type="entry name" value="LRR_RI"/>
    <property type="match status" value="5"/>
</dbReference>
<dbReference type="PANTHER" id="PTHR24114">
    <property type="entry name" value="LEUCINE RICH REPEAT FAMILY PROTEIN"/>
    <property type="match status" value="1"/>
</dbReference>
<reference evidence="1 2" key="1">
    <citation type="journal article" date="2012" name="Genome Biol.">
        <title>Genome and low-iron response of an oceanic diatom adapted to chronic iron limitation.</title>
        <authorList>
            <person name="Lommer M."/>
            <person name="Specht M."/>
            <person name="Roy A.S."/>
            <person name="Kraemer L."/>
            <person name="Andreson R."/>
            <person name="Gutowska M.A."/>
            <person name="Wolf J."/>
            <person name="Bergner S.V."/>
            <person name="Schilhabel M.B."/>
            <person name="Klostermeier U.C."/>
            <person name="Beiko R.G."/>
            <person name="Rosenstiel P."/>
            <person name="Hippler M."/>
            <person name="Laroche J."/>
        </authorList>
    </citation>
    <scope>NUCLEOTIDE SEQUENCE [LARGE SCALE GENOMIC DNA]</scope>
    <source>
        <strain evidence="1 2">CCMP1005</strain>
    </source>
</reference>
<dbReference type="InterPro" id="IPR052394">
    <property type="entry name" value="LRR-containing"/>
</dbReference>
<dbReference type="AlphaFoldDB" id="K0RNA1"/>
<dbReference type="Gene3D" id="3.80.10.10">
    <property type="entry name" value="Ribonuclease Inhibitor"/>
    <property type="match status" value="2"/>
</dbReference>
<comment type="caution">
    <text evidence="1">The sequence shown here is derived from an EMBL/GenBank/DDBJ whole genome shotgun (WGS) entry which is preliminary data.</text>
</comment>
<dbReference type="eggNOG" id="ENOG502R8VG">
    <property type="taxonomic scope" value="Eukaryota"/>
</dbReference>
<dbReference type="OMA" id="TICKCEC"/>
<name>K0RNA1_THAOC</name>
<dbReference type="Pfam" id="PF13516">
    <property type="entry name" value="LRR_6"/>
    <property type="match status" value="3"/>
</dbReference>
<dbReference type="Proteomes" id="UP000266841">
    <property type="component" value="Unassembled WGS sequence"/>
</dbReference>
<evidence type="ECO:0000313" key="2">
    <source>
        <dbReference type="Proteomes" id="UP000266841"/>
    </source>
</evidence>
<proteinExistence type="predicted"/>
<dbReference type="InterPro" id="IPR032675">
    <property type="entry name" value="LRR_dom_sf"/>
</dbReference>
<dbReference type="PANTHER" id="PTHR24114:SF2">
    <property type="entry name" value="F-BOX DOMAIN-CONTAINING PROTEIN-RELATED"/>
    <property type="match status" value="1"/>
</dbReference>
<evidence type="ECO:0000313" key="1">
    <source>
        <dbReference type="EMBL" id="EJK48222.1"/>
    </source>
</evidence>
<gene>
    <name evidence="1" type="ORF">THAOC_33002</name>
</gene>
<protein>
    <submittedName>
        <fullName evidence="1">Uncharacterized protein</fullName>
    </submittedName>
</protein>
<dbReference type="OrthoDB" id="341587at2759"/>
<accession>K0RNA1</accession>
<dbReference type="InterPro" id="IPR001611">
    <property type="entry name" value="Leu-rich_rpt"/>
</dbReference>
<sequence>MPKVKDGNPKTSESAEPDPRHLLASYIKHSKEIGIDPCKQLVAALQNSTNGGKQIILGRINKESYEELKSGGCRAFVNALIESSFSAIEEIRICSQQLGDQGAISISNLLSTTVTRPASEPQFQWKITFLELLSNGIGPRGAQALGRSLEVANCTTLATLILDFNPITSAGAALLCKGLSTNSHLKSLSLNYCNLDGSSGSAFRSVLTFNRCGLVCLSLSGNAALGGEGLCSISNGLKDNKSMKTIRLADCGLGTSNIDQKGLAEFAHAVSTHPQIIAIDLSRNYIRTDGGNLLLSGIGNKPQLTELLIEPNGMHEDVFKALYRSSASKSSSKKKKSKKKQ</sequence>
<organism evidence="1 2">
    <name type="scientific">Thalassiosira oceanica</name>
    <name type="common">Marine diatom</name>
    <dbReference type="NCBI Taxonomy" id="159749"/>
    <lineage>
        <taxon>Eukaryota</taxon>
        <taxon>Sar</taxon>
        <taxon>Stramenopiles</taxon>
        <taxon>Ochrophyta</taxon>
        <taxon>Bacillariophyta</taxon>
        <taxon>Coscinodiscophyceae</taxon>
        <taxon>Thalassiosirophycidae</taxon>
        <taxon>Thalassiosirales</taxon>
        <taxon>Thalassiosiraceae</taxon>
        <taxon>Thalassiosira</taxon>
    </lineage>
</organism>
<dbReference type="EMBL" id="AGNL01046127">
    <property type="protein sequence ID" value="EJK48222.1"/>
    <property type="molecule type" value="Genomic_DNA"/>
</dbReference>
<keyword evidence="2" id="KW-1185">Reference proteome</keyword>
<dbReference type="SUPFAM" id="SSF52047">
    <property type="entry name" value="RNI-like"/>
    <property type="match status" value="1"/>
</dbReference>